<dbReference type="EMBL" id="JAVDBT010000004">
    <property type="protein sequence ID" value="MDQ2065911.1"/>
    <property type="molecule type" value="Genomic_DNA"/>
</dbReference>
<comment type="caution">
    <text evidence="2">The sequence shown here is derived from an EMBL/GenBank/DDBJ whole genome shotgun (WGS) entry which is preliminary data.</text>
</comment>
<evidence type="ECO:0000313" key="2">
    <source>
        <dbReference type="EMBL" id="MDQ2065911.1"/>
    </source>
</evidence>
<keyword evidence="1" id="KW-1133">Transmembrane helix</keyword>
<dbReference type="RefSeq" id="WP_306679593.1">
    <property type="nucleotide sequence ID" value="NZ_JAVDBT010000004.1"/>
</dbReference>
<reference evidence="2 3" key="1">
    <citation type="submission" date="2023-08" db="EMBL/GenBank/DDBJ databases">
        <title>Characterization of two Paracoccaceae strains isolated from Phycosphere and proposal of Xinfangfangia lacusdiani sp. nov.</title>
        <authorList>
            <person name="Deng Y."/>
            <person name="Zhang Y.Q."/>
        </authorList>
    </citation>
    <scope>NUCLEOTIDE SEQUENCE [LARGE SCALE GENOMIC DNA]</scope>
    <source>
        <strain evidence="2 3">CPCC 101601</strain>
    </source>
</reference>
<name>A0ABU0VVY6_9RHOB</name>
<protein>
    <submittedName>
        <fullName evidence="2">Phage holin family protein</fullName>
    </submittedName>
</protein>
<feature type="transmembrane region" description="Helical" evidence="1">
    <location>
        <begin position="80"/>
        <end position="99"/>
    </location>
</feature>
<keyword evidence="1" id="KW-0472">Membrane</keyword>
<gene>
    <name evidence="2" type="ORF">Q9295_05980</name>
</gene>
<proteinExistence type="predicted"/>
<dbReference type="InterPro" id="IPR009937">
    <property type="entry name" value="Phage_holin_3_6"/>
</dbReference>
<sequence length="112" mass="11837">MSTNNGMNPFWQVARIALSARQSFRLRLALLQVETKERGGHAGKGLALVLVGALFALAALVLGIVAMVATLVAYHWSLHAALGLTAGGALLLALGFILWGKQALGRAFSSRR</sequence>
<dbReference type="Pfam" id="PF07332">
    <property type="entry name" value="Phage_holin_3_6"/>
    <property type="match status" value="1"/>
</dbReference>
<keyword evidence="3" id="KW-1185">Reference proteome</keyword>
<evidence type="ECO:0000256" key="1">
    <source>
        <dbReference type="SAM" id="Phobius"/>
    </source>
</evidence>
<dbReference type="Proteomes" id="UP001239680">
    <property type="component" value="Unassembled WGS sequence"/>
</dbReference>
<keyword evidence="1" id="KW-0812">Transmembrane</keyword>
<feature type="transmembrane region" description="Helical" evidence="1">
    <location>
        <begin position="46"/>
        <end position="74"/>
    </location>
</feature>
<accession>A0ABU0VVY6</accession>
<evidence type="ECO:0000313" key="3">
    <source>
        <dbReference type="Proteomes" id="UP001239680"/>
    </source>
</evidence>
<organism evidence="2 3">
    <name type="scientific">Pseudogemmobacter lacusdianii</name>
    <dbReference type="NCBI Taxonomy" id="3069608"/>
    <lineage>
        <taxon>Bacteria</taxon>
        <taxon>Pseudomonadati</taxon>
        <taxon>Pseudomonadota</taxon>
        <taxon>Alphaproteobacteria</taxon>
        <taxon>Rhodobacterales</taxon>
        <taxon>Paracoccaceae</taxon>
        <taxon>Pseudogemmobacter</taxon>
    </lineage>
</organism>